<name>A0AAN6NXE8_9PEZI</name>
<comment type="caution">
    <text evidence="1">The sequence shown here is derived from an EMBL/GenBank/DDBJ whole genome shotgun (WGS) entry which is preliminary data.</text>
</comment>
<accession>A0AAN6NXE8</accession>
<evidence type="ECO:0000313" key="2">
    <source>
        <dbReference type="Proteomes" id="UP001303222"/>
    </source>
</evidence>
<evidence type="ECO:0000313" key="1">
    <source>
        <dbReference type="EMBL" id="KAK3953860.1"/>
    </source>
</evidence>
<sequence length="541" mass="61594">MNRLPQEVVNKIAGFLFPFLAGKMDNEYDGHFRSQDLMDLHSSLPWEGDHFSEDSEEPYNIYFGAASCAAISRVWKRSIEQLTFWMLKIRSRSDAMIAEEAMSGDLNEHRRKSVRRIAWTINLDVRRTSSFPHIRDRVMVAQFRDMFEFINRLRPSFEAANGELLLSINILGMGAWGPENAGDESAFTAPPPDFQDLPICPAVTGLDIYYDVLNVFGASEPIVGNKVPPVWIVETLSKLTSVTNVDWEFYDFLYRCPEKRGRFHKELCRTLTSPLFASLQVLRLYIGSYDYNGGPGSSIRRSPGLEEHLARNPYPKHGEDGLNSALRTLLQNLVNLSIRGTFTLSPDFFHKKNGEAHKQPSWPRLERLSIMTTNIACIGNLYLPEANQKDPFRSGQDYETVWINDVLSRPTTNDFNELMLSLSRGMLSMPKLERLEIRVLCHPHGDYLYRNPPEGGIWQPTPHREIKMHGLIDYNREASQAVPLAECHCQSASNSTAAELSCNLSIFDEDHIARWAFLTCTVFWLEEFDGGLGMALSNKQS</sequence>
<dbReference type="EMBL" id="MU859098">
    <property type="protein sequence ID" value="KAK3953860.1"/>
    <property type="molecule type" value="Genomic_DNA"/>
</dbReference>
<organism evidence="1 2">
    <name type="scientific">Pseudoneurospora amorphoporcata</name>
    <dbReference type="NCBI Taxonomy" id="241081"/>
    <lineage>
        <taxon>Eukaryota</taxon>
        <taxon>Fungi</taxon>
        <taxon>Dikarya</taxon>
        <taxon>Ascomycota</taxon>
        <taxon>Pezizomycotina</taxon>
        <taxon>Sordariomycetes</taxon>
        <taxon>Sordariomycetidae</taxon>
        <taxon>Sordariales</taxon>
        <taxon>Sordariaceae</taxon>
        <taxon>Pseudoneurospora</taxon>
    </lineage>
</organism>
<reference evidence="1" key="1">
    <citation type="journal article" date="2023" name="Mol. Phylogenet. Evol.">
        <title>Genome-scale phylogeny and comparative genomics of the fungal order Sordariales.</title>
        <authorList>
            <person name="Hensen N."/>
            <person name="Bonometti L."/>
            <person name="Westerberg I."/>
            <person name="Brannstrom I.O."/>
            <person name="Guillou S."/>
            <person name="Cros-Aarteil S."/>
            <person name="Calhoun S."/>
            <person name="Haridas S."/>
            <person name="Kuo A."/>
            <person name="Mondo S."/>
            <person name="Pangilinan J."/>
            <person name="Riley R."/>
            <person name="LaButti K."/>
            <person name="Andreopoulos B."/>
            <person name="Lipzen A."/>
            <person name="Chen C."/>
            <person name="Yan M."/>
            <person name="Daum C."/>
            <person name="Ng V."/>
            <person name="Clum A."/>
            <person name="Steindorff A."/>
            <person name="Ohm R.A."/>
            <person name="Martin F."/>
            <person name="Silar P."/>
            <person name="Natvig D.O."/>
            <person name="Lalanne C."/>
            <person name="Gautier V."/>
            <person name="Ament-Velasquez S.L."/>
            <person name="Kruys A."/>
            <person name="Hutchinson M.I."/>
            <person name="Powell A.J."/>
            <person name="Barry K."/>
            <person name="Miller A.N."/>
            <person name="Grigoriev I.V."/>
            <person name="Debuchy R."/>
            <person name="Gladieux P."/>
            <person name="Hiltunen Thoren M."/>
            <person name="Johannesson H."/>
        </authorList>
    </citation>
    <scope>NUCLEOTIDE SEQUENCE</scope>
    <source>
        <strain evidence="1">CBS 626.80</strain>
    </source>
</reference>
<protein>
    <submittedName>
        <fullName evidence="1">Uncharacterized protein</fullName>
    </submittedName>
</protein>
<keyword evidence="2" id="KW-1185">Reference proteome</keyword>
<dbReference type="Proteomes" id="UP001303222">
    <property type="component" value="Unassembled WGS sequence"/>
</dbReference>
<dbReference type="AlphaFoldDB" id="A0AAN6NXE8"/>
<proteinExistence type="predicted"/>
<reference evidence="1" key="2">
    <citation type="submission" date="2023-06" db="EMBL/GenBank/DDBJ databases">
        <authorList>
            <consortium name="Lawrence Berkeley National Laboratory"/>
            <person name="Mondo S.J."/>
            <person name="Hensen N."/>
            <person name="Bonometti L."/>
            <person name="Westerberg I."/>
            <person name="Brannstrom I.O."/>
            <person name="Guillou S."/>
            <person name="Cros-Aarteil S."/>
            <person name="Calhoun S."/>
            <person name="Haridas S."/>
            <person name="Kuo A."/>
            <person name="Pangilinan J."/>
            <person name="Riley R."/>
            <person name="Labutti K."/>
            <person name="Andreopoulos B."/>
            <person name="Lipzen A."/>
            <person name="Chen C."/>
            <person name="Yanf M."/>
            <person name="Daum C."/>
            <person name="Ng V."/>
            <person name="Clum A."/>
            <person name="Steindorff A."/>
            <person name="Ohm R."/>
            <person name="Martin F."/>
            <person name="Silar P."/>
            <person name="Natvig D."/>
            <person name="Lalanne C."/>
            <person name="Gautier V."/>
            <person name="Ament-Velasquez S.L."/>
            <person name="Kruys A."/>
            <person name="Hutchinson M.I."/>
            <person name="Powell A.J."/>
            <person name="Barry K."/>
            <person name="Miller A.N."/>
            <person name="Grigoriev I.V."/>
            <person name="Debuchy R."/>
            <person name="Gladieux P."/>
            <person name="Thoren M.H."/>
            <person name="Johannesson H."/>
        </authorList>
    </citation>
    <scope>NUCLEOTIDE SEQUENCE</scope>
    <source>
        <strain evidence="1">CBS 626.80</strain>
    </source>
</reference>
<gene>
    <name evidence="1" type="ORF">QBC32DRAFT_360639</name>
</gene>